<dbReference type="GO" id="GO:0003677">
    <property type="term" value="F:DNA binding"/>
    <property type="evidence" value="ECO:0007669"/>
    <property type="project" value="InterPro"/>
</dbReference>
<reference evidence="3 4" key="1">
    <citation type="submission" date="2020-08" db="EMBL/GenBank/DDBJ databases">
        <title>Genome sequence of Diaphorobacter ruginosibacter DSM 27467T.</title>
        <authorList>
            <person name="Hyun D.-W."/>
            <person name="Bae J.-W."/>
        </authorList>
    </citation>
    <scope>NUCLEOTIDE SEQUENCE [LARGE SCALE GENOMIC DNA]</scope>
    <source>
        <strain evidence="3 4">DSM 27467</strain>
    </source>
</reference>
<dbReference type="CDD" id="cd09897">
    <property type="entry name" value="H3TH_FEN1-XPG-like"/>
    <property type="match status" value="1"/>
</dbReference>
<dbReference type="PANTHER" id="PTHR46889:SF5">
    <property type="entry name" value="INTEGRASE PROTEIN"/>
    <property type="match status" value="1"/>
</dbReference>
<dbReference type="InterPro" id="IPR036397">
    <property type="entry name" value="RNaseH_sf"/>
</dbReference>
<dbReference type="Pfam" id="PF00665">
    <property type="entry name" value="rve"/>
    <property type="match status" value="1"/>
</dbReference>
<dbReference type="InterPro" id="IPR012337">
    <property type="entry name" value="RNaseH-like_sf"/>
</dbReference>
<name>A0A7G9RVK8_9BURK</name>
<dbReference type="PANTHER" id="PTHR46889">
    <property type="entry name" value="TRANSPOSASE INSF FOR INSERTION SEQUENCE IS3B-RELATED"/>
    <property type="match status" value="1"/>
</dbReference>
<organism evidence="3 4">
    <name type="scientific">Diaphorobacter ruginosibacter</name>
    <dbReference type="NCBI Taxonomy" id="1715720"/>
    <lineage>
        <taxon>Bacteria</taxon>
        <taxon>Pseudomonadati</taxon>
        <taxon>Pseudomonadota</taxon>
        <taxon>Betaproteobacteria</taxon>
        <taxon>Burkholderiales</taxon>
        <taxon>Comamonadaceae</taxon>
        <taxon>Diaphorobacter</taxon>
    </lineage>
</organism>
<dbReference type="SUPFAM" id="SSF53098">
    <property type="entry name" value="Ribonuclease H-like"/>
    <property type="match status" value="1"/>
</dbReference>
<dbReference type="AlphaFoldDB" id="A0A7G9RVK8"/>
<evidence type="ECO:0000259" key="2">
    <source>
        <dbReference type="PROSITE" id="PS50994"/>
    </source>
</evidence>
<dbReference type="GO" id="GO:0004803">
    <property type="term" value="F:transposase activity"/>
    <property type="evidence" value="ECO:0007669"/>
    <property type="project" value="InterPro"/>
</dbReference>
<proteinExistence type="predicted"/>
<dbReference type="NCBIfam" id="NF033516">
    <property type="entry name" value="transpos_IS3"/>
    <property type="match status" value="1"/>
</dbReference>
<gene>
    <name evidence="3" type="ORF">H9K76_14070</name>
</gene>
<sequence length="289" mass="32965">MTEFNVRGHKLYLSACMDLYNREIVAYRMARRPVFEMVSSMLEAALSRTSCAAGLIVHSDQGWHYKMQPYRAILASHGVKQSMSRKGNCFDNAAIESYFGTLKAEYFHLDKPDSIDALEAGVHDYVHYYNHERNQLEQQAQDLLANDADYNNLMSLPGVGPITALTILAEAGNLRRFGHHRQFLKFCGFDLAKSQSGVHRGREQLSKRGNARLRLAFWLAAVEAIRIRENSFREKYDRYVSCNPKDPDLKRKALKAVAAKMARMAYGIIKKLKSPRFPEPVRSRGWGTV</sequence>
<dbReference type="InterPro" id="IPR001584">
    <property type="entry name" value="Integrase_cat-core"/>
</dbReference>
<dbReference type="KEGG" id="drg:H9K76_14070"/>
<dbReference type="PROSITE" id="PS50994">
    <property type="entry name" value="INTEGRASE"/>
    <property type="match status" value="1"/>
</dbReference>
<dbReference type="InterPro" id="IPR003346">
    <property type="entry name" value="Transposase_20"/>
</dbReference>
<protein>
    <submittedName>
        <fullName evidence="3">IS3 family transposase</fullName>
    </submittedName>
</protein>
<dbReference type="GO" id="GO:0006313">
    <property type="term" value="P:DNA transposition"/>
    <property type="evidence" value="ECO:0007669"/>
    <property type="project" value="InterPro"/>
</dbReference>
<evidence type="ECO:0000313" key="4">
    <source>
        <dbReference type="Proteomes" id="UP000515811"/>
    </source>
</evidence>
<dbReference type="Gene3D" id="3.30.420.10">
    <property type="entry name" value="Ribonuclease H-like superfamily/Ribonuclease H"/>
    <property type="match status" value="1"/>
</dbReference>
<keyword evidence="1" id="KW-0175">Coiled coil</keyword>
<dbReference type="GO" id="GO:0015074">
    <property type="term" value="P:DNA integration"/>
    <property type="evidence" value="ECO:0007669"/>
    <property type="project" value="InterPro"/>
</dbReference>
<evidence type="ECO:0000313" key="3">
    <source>
        <dbReference type="EMBL" id="QNN59633.1"/>
    </source>
</evidence>
<dbReference type="Proteomes" id="UP000515811">
    <property type="component" value="Chromosome"/>
</dbReference>
<dbReference type="Pfam" id="PF13333">
    <property type="entry name" value="rve_2"/>
    <property type="match status" value="1"/>
</dbReference>
<evidence type="ECO:0000256" key="1">
    <source>
        <dbReference type="SAM" id="Coils"/>
    </source>
</evidence>
<dbReference type="EMBL" id="CP060714">
    <property type="protein sequence ID" value="QNN59633.1"/>
    <property type="molecule type" value="Genomic_DNA"/>
</dbReference>
<accession>A0A7G9RVK8</accession>
<feature type="coiled-coil region" evidence="1">
    <location>
        <begin position="126"/>
        <end position="153"/>
    </location>
</feature>
<dbReference type="InterPro" id="IPR048020">
    <property type="entry name" value="Transpos_IS3"/>
</dbReference>
<feature type="domain" description="Integrase catalytic" evidence="2">
    <location>
        <begin position="1"/>
        <end position="169"/>
    </location>
</feature>
<dbReference type="InterPro" id="IPR050900">
    <property type="entry name" value="Transposase_IS3/IS150/IS904"/>
</dbReference>
<dbReference type="Pfam" id="PF02371">
    <property type="entry name" value="Transposase_20"/>
    <property type="match status" value="1"/>
</dbReference>
<keyword evidence="4" id="KW-1185">Reference proteome</keyword>